<dbReference type="OrthoDB" id="445712at2759"/>
<dbReference type="Pfam" id="PF12627">
    <property type="entry name" value="PolyA_pol_RNAbd"/>
    <property type="match status" value="1"/>
</dbReference>
<dbReference type="AlphaFoldDB" id="A0A5J5AP83"/>
<dbReference type="PANTHER" id="PTHR43051:SF1">
    <property type="entry name" value="POLYNUCLEOTIDE ADENYLYLTRANSFERASE FAMILY PROTEIN"/>
    <property type="match status" value="1"/>
</dbReference>
<name>A0A5J5AP83_9ASTE</name>
<evidence type="ECO:0000259" key="1">
    <source>
        <dbReference type="Pfam" id="PF12627"/>
    </source>
</evidence>
<evidence type="ECO:0000313" key="2">
    <source>
        <dbReference type="EMBL" id="KAA8532059.1"/>
    </source>
</evidence>
<dbReference type="EMBL" id="CM018043">
    <property type="protein sequence ID" value="KAA8532059.1"/>
    <property type="molecule type" value="Genomic_DNA"/>
</dbReference>
<dbReference type="SUPFAM" id="SSF81891">
    <property type="entry name" value="Poly A polymerase C-terminal region-like"/>
    <property type="match status" value="1"/>
</dbReference>
<evidence type="ECO:0000313" key="3">
    <source>
        <dbReference type="Proteomes" id="UP000325577"/>
    </source>
</evidence>
<reference evidence="2 3" key="1">
    <citation type="submission" date="2019-09" db="EMBL/GenBank/DDBJ databases">
        <title>A chromosome-level genome assembly of the Chinese tupelo Nyssa sinensis.</title>
        <authorList>
            <person name="Yang X."/>
            <person name="Kang M."/>
            <person name="Yang Y."/>
            <person name="Xiong H."/>
            <person name="Wang M."/>
            <person name="Zhang Z."/>
            <person name="Wang Z."/>
            <person name="Wu H."/>
            <person name="Ma T."/>
            <person name="Liu J."/>
            <person name="Xi Z."/>
        </authorList>
    </citation>
    <scope>NUCLEOTIDE SEQUENCE [LARGE SCALE GENOMIC DNA]</scope>
    <source>
        <strain evidence="2">J267</strain>
        <tissue evidence="2">Leaf</tissue>
    </source>
</reference>
<dbReference type="InterPro" id="IPR052191">
    <property type="entry name" value="tRNA_ntf/polyA_polymerase_I"/>
</dbReference>
<accession>A0A5J5AP83</accession>
<gene>
    <name evidence="2" type="ORF">F0562_006799</name>
</gene>
<organism evidence="2 3">
    <name type="scientific">Nyssa sinensis</name>
    <dbReference type="NCBI Taxonomy" id="561372"/>
    <lineage>
        <taxon>Eukaryota</taxon>
        <taxon>Viridiplantae</taxon>
        <taxon>Streptophyta</taxon>
        <taxon>Embryophyta</taxon>
        <taxon>Tracheophyta</taxon>
        <taxon>Spermatophyta</taxon>
        <taxon>Magnoliopsida</taxon>
        <taxon>eudicotyledons</taxon>
        <taxon>Gunneridae</taxon>
        <taxon>Pentapetalae</taxon>
        <taxon>asterids</taxon>
        <taxon>Cornales</taxon>
        <taxon>Nyssaceae</taxon>
        <taxon>Nyssa</taxon>
    </lineage>
</organism>
<dbReference type="InterPro" id="IPR032828">
    <property type="entry name" value="PolyA_RNA-bd"/>
</dbReference>
<feature type="domain" description="tRNA nucleotidyltransferase/poly(A) polymerase RNA and SrmB- binding" evidence="1">
    <location>
        <begin position="107"/>
        <end position="169"/>
    </location>
</feature>
<protein>
    <recommendedName>
        <fullName evidence="1">tRNA nucleotidyltransferase/poly(A) polymerase RNA and SrmB- binding domain-containing protein</fullName>
    </recommendedName>
</protein>
<dbReference type="Gene3D" id="1.10.3090.10">
    <property type="entry name" value="cca-adding enzyme, domain 2"/>
    <property type="match status" value="1"/>
</dbReference>
<dbReference type="Proteomes" id="UP000325577">
    <property type="component" value="Linkage Group LG2"/>
</dbReference>
<sequence length="449" mass="50704">MCKILLSRYLVLKQWLNMIQTKKSLFSLKCQVVVTKKTLFAGGIACIVTSHVNSLFFDPFVNKIYDYANGMMDLKSLKLRTLIPAQLSFKKDCARILRGLRIAARLGLSFSKETETAIRKLSPSIMQLAKCRIMLELNYMLSYGAAGPSLCLLWRYNLLDILLPFQAAFLSQQTSRQSGGSSVMFMKLFFNLDKLVSCDRPSDCSLWVGLLALHLALVNNPQDALVVWTFASVLYHGEWKNGVKFAREHAQAQISFVPEISEACDFISDDELADRVSQLAQLVQDSIDALTETDRLLETMARFPDSQCSGLVFVSKNMGKCVAELFSVLVHDVESFKKGRKCFEIDFHLLGKGNLTETRFVLGKVIMDTMSSGVVPAIKVLKEEKDYLHTLDPGHMLDVFEENFHLAPSDLEHDHIGERKRADTKMEKEIGVIKWEARTLEFLVTGVEF</sequence>
<dbReference type="PANTHER" id="PTHR43051">
    <property type="entry name" value="POLYNUCLEOTIDE ADENYLYLTRANSFERASE FAMILY PROTEIN"/>
    <property type="match status" value="1"/>
</dbReference>
<proteinExistence type="predicted"/>
<keyword evidence="3" id="KW-1185">Reference proteome</keyword>